<comment type="caution">
    <text evidence="5">The sequence shown here is derived from an EMBL/GenBank/DDBJ whole genome shotgun (WGS) entry which is preliminary data.</text>
</comment>
<dbReference type="RefSeq" id="WP_106463429.1">
    <property type="nucleotide sequence ID" value="NZ_PXOQ01000009.1"/>
</dbReference>
<dbReference type="PANTHER" id="PTHR30404">
    <property type="entry name" value="N-ACETYLMURAMOYL-L-ALANINE AMIDASE"/>
    <property type="match status" value="1"/>
</dbReference>
<evidence type="ECO:0000256" key="1">
    <source>
        <dbReference type="ARBA" id="ARBA00001561"/>
    </source>
</evidence>
<dbReference type="Gene3D" id="3.40.630.40">
    <property type="entry name" value="Zn-dependent exopeptidases"/>
    <property type="match status" value="1"/>
</dbReference>
<dbReference type="InterPro" id="IPR002508">
    <property type="entry name" value="MurNAc-LAA_cat"/>
</dbReference>
<gene>
    <name evidence="5" type="ORF">C7H52_08270</name>
</gene>
<comment type="catalytic activity">
    <reaction evidence="1">
        <text>Hydrolyzes the link between N-acetylmuramoyl residues and L-amino acid residues in certain cell-wall glycopeptides.</text>
        <dbReference type="EC" id="3.5.1.28"/>
    </reaction>
</comment>
<dbReference type="CDD" id="cd02696">
    <property type="entry name" value="MurNAc-LAA"/>
    <property type="match status" value="1"/>
</dbReference>
<dbReference type="SUPFAM" id="SSF53187">
    <property type="entry name" value="Zn-dependent exopeptidases"/>
    <property type="match status" value="1"/>
</dbReference>
<dbReference type="EMBL" id="PXOQ01000009">
    <property type="protein sequence ID" value="PSG88290.1"/>
    <property type="molecule type" value="Genomic_DNA"/>
</dbReference>
<evidence type="ECO:0000313" key="5">
    <source>
        <dbReference type="EMBL" id="PSG88290.1"/>
    </source>
</evidence>
<sequence length="370" mass="41925">MQTKHIYHLVFTLVLCLFINVTKVNAQKNKFVVVLDAGHGGHDPGNLGNGYKEKDIALNIVLKVGEELEKNDSFKVIYTRKKDEFIELRDRAKVANKADADLFVSVHCNSHSSQAKGTETFVLGVANTQRNFEIAKKENEVIFLEKDYKEKYDGYDPNKPESLIGLKLVQEEYVDQSILLASLIEKNFVDDAKRSSRGIKQASLWVLHNTYMPSVLVEVGFLTNNEEGKYLNQKSGQEKMAESITEAIKKYKSALTINTGTDFKVDNKEASSKEDEIVNQDKPLIDIVFKVQLAASKNKLEPKSYNFNGLDQISREQFGNLYKYYYGYTSNYALINKMKQEAIDKGFSSCYVVAFKGGKQINLTEALKTR</sequence>
<dbReference type="EC" id="3.5.1.28" evidence="2"/>
<accession>A0A2T1N8T7</accession>
<keyword evidence="3" id="KW-0378">Hydrolase</keyword>
<dbReference type="GO" id="GO:0009253">
    <property type="term" value="P:peptidoglycan catabolic process"/>
    <property type="evidence" value="ECO:0007669"/>
    <property type="project" value="InterPro"/>
</dbReference>
<reference evidence="5 6" key="1">
    <citation type="submission" date="2018-03" db="EMBL/GenBank/DDBJ databases">
        <title>Mesoflavibacter sp. HG37 and Mesoflavibacter sp. HG96 sp.nov., two marine bacteria isolated from seawater of Western Pacific Ocean.</title>
        <authorList>
            <person name="Cheng H."/>
            <person name="Wu Y.-H."/>
            <person name="Guo L.-L."/>
            <person name="Xu X.-W."/>
        </authorList>
    </citation>
    <scope>NUCLEOTIDE SEQUENCE [LARGE SCALE GENOMIC DNA]</scope>
    <source>
        <strain evidence="5 6">KCTC 32269</strain>
    </source>
</reference>
<evidence type="ECO:0000259" key="4">
    <source>
        <dbReference type="SMART" id="SM00646"/>
    </source>
</evidence>
<evidence type="ECO:0000313" key="6">
    <source>
        <dbReference type="Proteomes" id="UP000238426"/>
    </source>
</evidence>
<dbReference type="GO" id="GO:0030288">
    <property type="term" value="C:outer membrane-bounded periplasmic space"/>
    <property type="evidence" value="ECO:0007669"/>
    <property type="project" value="TreeGrafter"/>
</dbReference>
<dbReference type="OrthoDB" id="9806267at2"/>
<evidence type="ECO:0000256" key="3">
    <source>
        <dbReference type="ARBA" id="ARBA00022801"/>
    </source>
</evidence>
<feature type="domain" description="MurNAc-LAA" evidence="4">
    <location>
        <begin position="92"/>
        <end position="249"/>
    </location>
</feature>
<proteinExistence type="predicted"/>
<dbReference type="Pfam" id="PF01520">
    <property type="entry name" value="Amidase_3"/>
    <property type="match status" value="1"/>
</dbReference>
<organism evidence="5 6">
    <name type="scientific">Aurantibacter aestuarii</name>
    <dbReference type="NCBI Taxonomy" id="1266046"/>
    <lineage>
        <taxon>Bacteria</taxon>
        <taxon>Pseudomonadati</taxon>
        <taxon>Bacteroidota</taxon>
        <taxon>Flavobacteriia</taxon>
        <taxon>Flavobacteriales</taxon>
        <taxon>Flavobacteriaceae</taxon>
        <taxon>Aurantibacter</taxon>
    </lineage>
</organism>
<dbReference type="AlphaFoldDB" id="A0A2T1N8T7"/>
<dbReference type="Proteomes" id="UP000238426">
    <property type="component" value="Unassembled WGS sequence"/>
</dbReference>
<evidence type="ECO:0000256" key="2">
    <source>
        <dbReference type="ARBA" id="ARBA00011901"/>
    </source>
</evidence>
<dbReference type="FunFam" id="3.40.630.40:FF:000005">
    <property type="entry name" value="N-acetylmuramoyl-L-alanine amidase (AmiA)"/>
    <property type="match status" value="1"/>
</dbReference>
<dbReference type="SMART" id="SM00646">
    <property type="entry name" value="Ami_3"/>
    <property type="match status" value="1"/>
</dbReference>
<dbReference type="GO" id="GO:0008745">
    <property type="term" value="F:N-acetylmuramoyl-L-alanine amidase activity"/>
    <property type="evidence" value="ECO:0007669"/>
    <property type="project" value="UniProtKB-EC"/>
</dbReference>
<keyword evidence="6" id="KW-1185">Reference proteome</keyword>
<name>A0A2T1N8T7_9FLAO</name>
<protein>
    <recommendedName>
        <fullName evidence="2">N-acetylmuramoyl-L-alanine amidase</fullName>
        <ecNumber evidence="2">3.5.1.28</ecNumber>
    </recommendedName>
</protein>
<dbReference type="PANTHER" id="PTHR30404:SF0">
    <property type="entry name" value="N-ACETYLMURAMOYL-L-ALANINE AMIDASE AMIC"/>
    <property type="match status" value="1"/>
</dbReference>
<dbReference type="InterPro" id="IPR050695">
    <property type="entry name" value="N-acetylmuramoyl_amidase_3"/>
</dbReference>